<comment type="subcellular location">
    <subcellularLocation>
        <location evidence="1">Membrane</location>
        <topology evidence="1">Multi-pass membrane protein</topology>
    </subcellularLocation>
</comment>
<dbReference type="EMBL" id="CP095061">
    <property type="protein sequence ID" value="UOQ68212.1"/>
    <property type="molecule type" value="Genomic_DNA"/>
</dbReference>
<proteinExistence type="predicted"/>
<dbReference type="PROSITE" id="PS50943">
    <property type="entry name" value="HTH_CROC1"/>
    <property type="match status" value="1"/>
</dbReference>
<keyword evidence="3 5" id="KW-1133">Transmembrane helix</keyword>
<sequence length="206" mass="23227">MFSANRIIAARKSKGFSQEVLAERSGVSLRTIQRVEQGDTTPRGHTVLALAVALEVPLEVLQNEPETIREPESEPAAEAPTVVPALRSDPQFLQLLNLSALSLLLFPLLNIVVPLYLWRTRRHDTEHVAEIGRRVLGFQILWQVGCFFAYMLLLFGQMAAARYYHLVLPGAFLGVFIFSYSLNVLTVGYYALQLRRGNLNLYRVML</sequence>
<reference evidence="7" key="1">
    <citation type="submission" date="2022-04" db="EMBL/GenBank/DDBJ databases">
        <title>Hymenobacter sp. isolated from the air.</title>
        <authorList>
            <person name="Won M."/>
            <person name="Lee C.-M."/>
            <person name="Woen H.-Y."/>
            <person name="Kwon S.-W."/>
        </authorList>
    </citation>
    <scope>NUCLEOTIDE SEQUENCE</scope>
    <source>
        <strain evidence="7">5420S-77</strain>
    </source>
</reference>
<gene>
    <name evidence="7" type="ORF">MUN86_10375</name>
</gene>
<protein>
    <submittedName>
        <fullName evidence="7">Helix-turn-helix domain-containing protein</fullName>
    </submittedName>
</protein>
<feature type="transmembrane region" description="Helical" evidence="5">
    <location>
        <begin position="166"/>
        <end position="192"/>
    </location>
</feature>
<dbReference type="Pfam" id="PF01381">
    <property type="entry name" value="HTH_3"/>
    <property type="match status" value="1"/>
</dbReference>
<keyword evidence="8" id="KW-1185">Reference proteome</keyword>
<keyword evidence="4 5" id="KW-0472">Membrane</keyword>
<name>A0ABY4GBT5_9BACT</name>
<dbReference type="InterPro" id="IPR010982">
    <property type="entry name" value="Lambda_DNA-bd_dom_sf"/>
</dbReference>
<organism evidence="7 8">
    <name type="scientific">Hymenobacter volaticus</name>
    <dbReference type="NCBI Taxonomy" id="2932254"/>
    <lineage>
        <taxon>Bacteria</taxon>
        <taxon>Pseudomonadati</taxon>
        <taxon>Bacteroidota</taxon>
        <taxon>Cytophagia</taxon>
        <taxon>Cytophagales</taxon>
        <taxon>Hymenobacteraceae</taxon>
        <taxon>Hymenobacter</taxon>
    </lineage>
</organism>
<dbReference type="Pfam" id="PF09685">
    <property type="entry name" value="MamF_MmsF"/>
    <property type="match status" value="1"/>
</dbReference>
<dbReference type="Proteomes" id="UP000830401">
    <property type="component" value="Chromosome"/>
</dbReference>
<dbReference type="InterPro" id="IPR001387">
    <property type="entry name" value="Cro/C1-type_HTH"/>
</dbReference>
<dbReference type="CDD" id="cd00093">
    <property type="entry name" value="HTH_XRE"/>
    <property type="match status" value="1"/>
</dbReference>
<feature type="transmembrane region" description="Helical" evidence="5">
    <location>
        <begin position="95"/>
        <end position="119"/>
    </location>
</feature>
<feature type="transmembrane region" description="Helical" evidence="5">
    <location>
        <begin position="140"/>
        <end position="160"/>
    </location>
</feature>
<dbReference type="SMART" id="SM00530">
    <property type="entry name" value="HTH_XRE"/>
    <property type="match status" value="1"/>
</dbReference>
<evidence type="ECO:0000256" key="2">
    <source>
        <dbReference type="ARBA" id="ARBA00022692"/>
    </source>
</evidence>
<evidence type="ECO:0000313" key="8">
    <source>
        <dbReference type="Proteomes" id="UP000830401"/>
    </source>
</evidence>
<feature type="domain" description="HTH cro/C1-type" evidence="6">
    <location>
        <begin position="7"/>
        <end position="61"/>
    </location>
</feature>
<evidence type="ECO:0000256" key="3">
    <source>
        <dbReference type="ARBA" id="ARBA00022989"/>
    </source>
</evidence>
<evidence type="ECO:0000256" key="1">
    <source>
        <dbReference type="ARBA" id="ARBA00004141"/>
    </source>
</evidence>
<dbReference type="SUPFAM" id="SSF47413">
    <property type="entry name" value="lambda repressor-like DNA-binding domains"/>
    <property type="match status" value="1"/>
</dbReference>
<accession>A0ABY4GBT5</accession>
<evidence type="ECO:0000256" key="4">
    <source>
        <dbReference type="ARBA" id="ARBA00023136"/>
    </source>
</evidence>
<keyword evidence="2 5" id="KW-0812">Transmembrane</keyword>
<dbReference type="InterPro" id="IPR019109">
    <property type="entry name" value="MamF_MmsF"/>
</dbReference>
<evidence type="ECO:0000256" key="5">
    <source>
        <dbReference type="SAM" id="Phobius"/>
    </source>
</evidence>
<evidence type="ECO:0000313" key="7">
    <source>
        <dbReference type="EMBL" id="UOQ68212.1"/>
    </source>
</evidence>
<dbReference type="RefSeq" id="WP_245125007.1">
    <property type="nucleotide sequence ID" value="NZ_CP095061.1"/>
</dbReference>
<dbReference type="Gene3D" id="1.10.260.40">
    <property type="entry name" value="lambda repressor-like DNA-binding domains"/>
    <property type="match status" value="1"/>
</dbReference>
<evidence type="ECO:0000259" key="6">
    <source>
        <dbReference type="PROSITE" id="PS50943"/>
    </source>
</evidence>